<evidence type="ECO:0000313" key="1">
    <source>
        <dbReference type="EMBL" id="CAG7725309.1"/>
    </source>
</evidence>
<organism evidence="1 2">
    <name type="scientific">Allacma fusca</name>
    <dbReference type="NCBI Taxonomy" id="39272"/>
    <lineage>
        <taxon>Eukaryota</taxon>
        <taxon>Metazoa</taxon>
        <taxon>Ecdysozoa</taxon>
        <taxon>Arthropoda</taxon>
        <taxon>Hexapoda</taxon>
        <taxon>Collembola</taxon>
        <taxon>Symphypleona</taxon>
        <taxon>Sminthuridae</taxon>
        <taxon>Allacma</taxon>
    </lineage>
</organism>
<keyword evidence="2" id="KW-1185">Reference proteome</keyword>
<accession>A0A8J2JRU2</accession>
<feature type="non-terminal residue" evidence="1">
    <location>
        <position position="1"/>
    </location>
</feature>
<sequence>SSDDVTDLLRTLAKKLRRKEANGAIVVRETRHTVAAPINLKVRKDKDLPPLTPEMDHDLGDIPIQIDAARQFPSNQAYPDPLVHCLHVRVHVHSPFMLRMTSNYMKFWDPP</sequence>
<name>A0A8J2JRU2_9HEXA</name>
<evidence type="ECO:0000313" key="2">
    <source>
        <dbReference type="Proteomes" id="UP000708208"/>
    </source>
</evidence>
<dbReference type="AlphaFoldDB" id="A0A8J2JRU2"/>
<comment type="caution">
    <text evidence="1">The sequence shown here is derived from an EMBL/GenBank/DDBJ whole genome shotgun (WGS) entry which is preliminary data.</text>
</comment>
<reference evidence="1" key="1">
    <citation type="submission" date="2021-06" db="EMBL/GenBank/DDBJ databases">
        <authorList>
            <person name="Hodson N. C."/>
            <person name="Mongue J. A."/>
            <person name="Jaron S. K."/>
        </authorList>
    </citation>
    <scope>NUCLEOTIDE SEQUENCE</scope>
</reference>
<protein>
    <submittedName>
        <fullName evidence="1">Uncharacterized protein</fullName>
    </submittedName>
</protein>
<gene>
    <name evidence="1" type="ORF">AFUS01_LOCUS14273</name>
</gene>
<dbReference type="Proteomes" id="UP000708208">
    <property type="component" value="Unassembled WGS sequence"/>
</dbReference>
<proteinExistence type="predicted"/>
<dbReference type="EMBL" id="CAJVCH010120226">
    <property type="protein sequence ID" value="CAG7725309.1"/>
    <property type="molecule type" value="Genomic_DNA"/>
</dbReference>